<evidence type="ECO:0000313" key="3">
    <source>
        <dbReference type="Proteomes" id="UP001175261"/>
    </source>
</evidence>
<feature type="region of interest" description="Disordered" evidence="1">
    <location>
        <begin position="290"/>
        <end position="335"/>
    </location>
</feature>
<reference evidence="2" key="1">
    <citation type="submission" date="2022-10" db="EMBL/GenBank/DDBJ databases">
        <title>Determination and structural analysis of whole genome sequence of Sarocladium strictum F4-1.</title>
        <authorList>
            <person name="Hu L."/>
            <person name="Jiang Y."/>
        </authorList>
    </citation>
    <scope>NUCLEOTIDE SEQUENCE</scope>
    <source>
        <strain evidence="2">F4-1</strain>
    </source>
</reference>
<organism evidence="2 3">
    <name type="scientific">Sarocladium strictum</name>
    <name type="common">Black bundle disease fungus</name>
    <name type="synonym">Acremonium strictum</name>
    <dbReference type="NCBI Taxonomy" id="5046"/>
    <lineage>
        <taxon>Eukaryota</taxon>
        <taxon>Fungi</taxon>
        <taxon>Dikarya</taxon>
        <taxon>Ascomycota</taxon>
        <taxon>Pezizomycotina</taxon>
        <taxon>Sordariomycetes</taxon>
        <taxon>Hypocreomycetidae</taxon>
        <taxon>Hypocreales</taxon>
        <taxon>Sarocladiaceae</taxon>
        <taxon>Sarocladium</taxon>
    </lineage>
</organism>
<feature type="compositionally biased region" description="Low complexity" evidence="1">
    <location>
        <begin position="203"/>
        <end position="218"/>
    </location>
</feature>
<feature type="compositionally biased region" description="Basic and acidic residues" evidence="1">
    <location>
        <begin position="130"/>
        <end position="139"/>
    </location>
</feature>
<feature type="compositionally biased region" description="Basic and acidic residues" evidence="1">
    <location>
        <begin position="31"/>
        <end position="42"/>
    </location>
</feature>
<proteinExistence type="predicted"/>
<feature type="compositionally biased region" description="Gly residues" evidence="1">
    <location>
        <begin position="294"/>
        <end position="307"/>
    </location>
</feature>
<feature type="compositionally biased region" description="Pro residues" evidence="1">
    <location>
        <begin position="190"/>
        <end position="202"/>
    </location>
</feature>
<dbReference type="AlphaFoldDB" id="A0AA39GP62"/>
<name>A0AA39GP62_SARSR</name>
<feature type="region of interest" description="Disordered" evidence="1">
    <location>
        <begin position="1"/>
        <end position="234"/>
    </location>
</feature>
<accession>A0AA39GP62</accession>
<dbReference type="Proteomes" id="UP001175261">
    <property type="component" value="Unassembled WGS sequence"/>
</dbReference>
<feature type="compositionally biased region" description="Gly residues" evidence="1">
    <location>
        <begin position="179"/>
        <end position="188"/>
    </location>
</feature>
<evidence type="ECO:0000256" key="1">
    <source>
        <dbReference type="SAM" id="MobiDB-lite"/>
    </source>
</evidence>
<feature type="compositionally biased region" description="Basic and acidic residues" evidence="1">
    <location>
        <begin position="149"/>
        <end position="160"/>
    </location>
</feature>
<gene>
    <name evidence="2" type="ORF">NLU13_0100</name>
</gene>
<keyword evidence="3" id="KW-1185">Reference proteome</keyword>
<comment type="caution">
    <text evidence="2">The sequence shown here is derived from an EMBL/GenBank/DDBJ whole genome shotgun (WGS) entry which is preliminary data.</text>
</comment>
<protein>
    <submittedName>
        <fullName evidence="2">Uncharacterized protein</fullName>
    </submittedName>
</protein>
<dbReference type="EMBL" id="JAPDFR010000001">
    <property type="protein sequence ID" value="KAK0390596.1"/>
    <property type="molecule type" value="Genomic_DNA"/>
</dbReference>
<evidence type="ECO:0000313" key="2">
    <source>
        <dbReference type="EMBL" id="KAK0390596.1"/>
    </source>
</evidence>
<feature type="compositionally biased region" description="Basic residues" evidence="1">
    <location>
        <begin position="1"/>
        <end position="11"/>
    </location>
</feature>
<sequence length="335" mass="36092">MSHHPLRRRDRGARLDEDYIAAGDSPYYEPSARRRDDSPPRRDRTRRSQRPGSPELYAPQPRYESPPPVRSRSTREHLPRYAADSPPRRRRSPPPAYASDSSRRNRGAPAPRSDLYDRDAYGGGGYANRGRYDEPDAGARRTRTYSVSPERRARGGRDRPPPAFDDASPPRRHRSSAGRTGGGYGGRGMSPPPMRDTRPPPATAGRPQGRGRGPQTRRNSMPAATGDGGAAKKAGWWTNPLIQASARTAFTAGAQAAMSSRKDKGSWIGPKGAKVASAALMGGFMDGFMSQRNQGGGGGGGGGGRGGSPPPKSNMKSDLMREGMMAALGKFGSRR</sequence>